<dbReference type="EMBL" id="JAVXUP010001756">
    <property type="protein sequence ID" value="KAK3008403.1"/>
    <property type="molecule type" value="Genomic_DNA"/>
</dbReference>
<feature type="domain" description="Agenet-like" evidence="1">
    <location>
        <begin position="7"/>
        <end position="58"/>
    </location>
</feature>
<dbReference type="Pfam" id="PF05641">
    <property type="entry name" value="Agenet"/>
    <property type="match status" value="1"/>
</dbReference>
<accession>A0AA88VJP3</accession>
<comment type="caution">
    <text evidence="2">The sequence shown here is derived from an EMBL/GenBank/DDBJ whole genome shotgun (WGS) entry which is preliminary data.</text>
</comment>
<dbReference type="AlphaFoldDB" id="A0AA88VJP3"/>
<dbReference type="PANTHER" id="PTHR31917">
    <property type="entry name" value="AGENET DOMAIN-CONTAINING PROTEIN-RELATED"/>
    <property type="match status" value="1"/>
</dbReference>
<gene>
    <name evidence="2" type="ORF">RJ639_013933</name>
</gene>
<keyword evidence="3" id="KW-1185">Reference proteome</keyword>
<name>A0AA88VJP3_9ASTE</name>
<dbReference type="Proteomes" id="UP001188597">
    <property type="component" value="Unassembled WGS sequence"/>
</dbReference>
<proteinExistence type="predicted"/>
<evidence type="ECO:0000313" key="2">
    <source>
        <dbReference type="EMBL" id="KAK3008403.1"/>
    </source>
</evidence>
<evidence type="ECO:0000313" key="3">
    <source>
        <dbReference type="Proteomes" id="UP001188597"/>
    </source>
</evidence>
<dbReference type="InterPro" id="IPR008395">
    <property type="entry name" value="Agenet-like_dom"/>
</dbReference>
<evidence type="ECO:0000259" key="1">
    <source>
        <dbReference type="Pfam" id="PF05641"/>
    </source>
</evidence>
<reference evidence="2" key="1">
    <citation type="submission" date="2022-12" db="EMBL/GenBank/DDBJ databases">
        <title>Draft genome assemblies for two species of Escallonia (Escalloniales).</title>
        <authorList>
            <person name="Chanderbali A."/>
            <person name="Dervinis C."/>
            <person name="Anghel I."/>
            <person name="Soltis D."/>
            <person name="Soltis P."/>
            <person name="Zapata F."/>
        </authorList>
    </citation>
    <scope>NUCLEOTIDE SEQUENCE</scope>
    <source>
        <strain evidence="2">UCBG64.0493</strain>
        <tissue evidence="2">Leaf</tissue>
    </source>
</reference>
<protein>
    <recommendedName>
        <fullName evidence="1">Agenet-like domain-containing protein</fullName>
    </recommendedName>
</protein>
<sequence length="132" mass="14778">MTDFFGGDKVGVSSKADGFVGSYFSATVISELMNEGYVVQYMRLLKEDMSGRLNFETTGDEIAYPVSHLRVRQEYVDGNWVSSKNRNTRKVGTSELLDSPSLVPPSTIGTPRAKMLKFRYLSTDPLTKTTYK</sequence>
<dbReference type="PANTHER" id="PTHR31917:SF148">
    <property type="entry name" value="DUF724 DOMAIN-CONTAINING PROTEIN 2"/>
    <property type="match status" value="1"/>
</dbReference>
<organism evidence="2 3">
    <name type="scientific">Escallonia herrerae</name>
    <dbReference type="NCBI Taxonomy" id="1293975"/>
    <lineage>
        <taxon>Eukaryota</taxon>
        <taxon>Viridiplantae</taxon>
        <taxon>Streptophyta</taxon>
        <taxon>Embryophyta</taxon>
        <taxon>Tracheophyta</taxon>
        <taxon>Spermatophyta</taxon>
        <taxon>Magnoliopsida</taxon>
        <taxon>eudicotyledons</taxon>
        <taxon>Gunneridae</taxon>
        <taxon>Pentapetalae</taxon>
        <taxon>asterids</taxon>
        <taxon>campanulids</taxon>
        <taxon>Escalloniales</taxon>
        <taxon>Escalloniaceae</taxon>
        <taxon>Escallonia</taxon>
    </lineage>
</organism>